<evidence type="ECO:0000256" key="2">
    <source>
        <dbReference type="ARBA" id="ARBA00009712"/>
    </source>
</evidence>
<keyword evidence="7" id="KW-0503">Monooxygenase</keyword>
<dbReference type="STRING" id="299467.A0A443SE75"/>
<gene>
    <name evidence="9" type="ORF">B4U80_07644</name>
</gene>
<dbReference type="GO" id="GO:0004505">
    <property type="term" value="F:phenylalanine 4-monooxygenase activity"/>
    <property type="evidence" value="ECO:0007669"/>
    <property type="project" value="UniProtKB-EC"/>
</dbReference>
<evidence type="ECO:0000256" key="5">
    <source>
        <dbReference type="ARBA" id="ARBA00023002"/>
    </source>
</evidence>
<evidence type="ECO:0000256" key="1">
    <source>
        <dbReference type="ARBA" id="ARBA00001954"/>
    </source>
</evidence>
<comment type="similarity">
    <text evidence="2">Belongs to the biopterin-dependent aromatic amino acid hydroxylase family.</text>
</comment>
<dbReference type="OrthoDB" id="983542at2759"/>
<evidence type="ECO:0000256" key="6">
    <source>
        <dbReference type="ARBA" id="ARBA00023004"/>
    </source>
</evidence>
<dbReference type="VEuPathDB" id="VectorBase:LDEU006223"/>
<dbReference type="PANTHER" id="PTHR11473:SF24">
    <property type="entry name" value="PHENYLALANINE-4-HYDROXYLASE"/>
    <property type="match status" value="1"/>
</dbReference>
<comment type="cofactor">
    <cofactor evidence="1">
        <name>Fe(2+)</name>
        <dbReference type="ChEBI" id="CHEBI:29033"/>
    </cofactor>
</comment>
<dbReference type="Proteomes" id="UP000288716">
    <property type="component" value="Unassembled WGS sequence"/>
</dbReference>
<dbReference type="Pfam" id="PF00351">
    <property type="entry name" value="Biopterin_H"/>
    <property type="match status" value="1"/>
</dbReference>
<dbReference type="InterPro" id="IPR019774">
    <property type="entry name" value="Aromatic-AA_hydroxylase_C"/>
</dbReference>
<evidence type="ECO:0000256" key="3">
    <source>
        <dbReference type="ARBA" id="ARBA00011995"/>
    </source>
</evidence>
<keyword evidence="4" id="KW-0479">Metal-binding</keyword>
<sequence>YCLTDKPCIKPFDPQITGNQPYPITEYQPVYFVSESFEEAQIKLREFALSIPRPFTVRYNPYTQTVEILDRKPQIDSLARDIQDEMQLLLDAIKKIR</sequence>
<dbReference type="PANTHER" id="PTHR11473">
    <property type="entry name" value="AROMATIC AMINO ACID HYDROXYLASE"/>
    <property type="match status" value="1"/>
</dbReference>
<evidence type="ECO:0000256" key="7">
    <source>
        <dbReference type="ARBA" id="ARBA00023033"/>
    </source>
</evidence>
<keyword evidence="5" id="KW-0560">Oxidoreductase</keyword>
<keyword evidence="6" id="KW-0408">Iron</keyword>
<dbReference type="SUPFAM" id="SSF56534">
    <property type="entry name" value="Aromatic aminoacid monoxygenases, catalytic and oligomerization domains"/>
    <property type="match status" value="1"/>
</dbReference>
<feature type="domain" description="Biopterin-dependent aromatic amino acid hydroxylase family profile" evidence="8">
    <location>
        <begin position="1"/>
        <end position="97"/>
    </location>
</feature>
<protein>
    <recommendedName>
        <fullName evidence="3">phenylalanine 4-monooxygenase</fullName>
        <ecNumber evidence="3">1.14.16.1</ecNumber>
    </recommendedName>
</protein>
<evidence type="ECO:0000256" key="4">
    <source>
        <dbReference type="ARBA" id="ARBA00022723"/>
    </source>
</evidence>
<evidence type="ECO:0000313" key="10">
    <source>
        <dbReference type="Proteomes" id="UP000288716"/>
    </source>
</evidence>
<dbReference type="Gene3D" id="1.10.800.10">
    <property type="entry name" value="Aromatic amino acid hydroxylase"/>
    <property type="match status" value="1"/>
</dbReference>
<dbReference type="PROSITE" id="PS51410">
    <property type="entry name" value="BH4_AAA_HYDROXYL_2"/>
    <property type="match status" value="1"/>
</dbReference>
<accession>A0A443SE75</accession>
<keyword evidence="10" id="KW-1185">Reference proteome</keyword>
<proteinExistence type="inferred from homology"/>
<evidence type="ECO:0000259" key="8">
    <source>
        <dbReference type="PROSITE" id="PS51410"/>
    </source>
</evidence>
<dbReference type="InterPro" id="IPR036951">
    <property type="entry name" value="ArAA_hydroxylase_sf"/>
</dbReference>
<dbReference type="AlphaFoldDB" id="A0A443SE75"/>
<evidence type="ECO:0000313" key="9">
    <source>
        <dbReference type="EMBL" id="RWS25817.1"/>
    </source>
</evidence>
<comment type="caution">
    <text evidence="9">The sequence shown here is derived from an EMBL/GenBank/DDBJ whole genome shotgun (WGS) entry which is preliminary data.</text>
</comment>
<dbReference type="GO" id="GO:0005506">
    <property type="term" value="F:iron ion binding"/>
    <property type="evidence" value="ECO:0007669"/>
    <property type="project" value="InterPro"/>
</dbReference>
<dbReference type="InterPro" id="IPR036329">
    <property type="entry name" value="Aro-AA_hydroxylase_C_sf"/>
</dbReference>
<dbReference type="EC" id="1.14.16.1" evidence="3"/>
<dbReference type="PRINTS" id="PR00372">
    <property type="entry name" value="FYWHYDRXLASE"/>
</dbReference>
<organism evidence="9 10">
    <name type="scientific">Leptotrombidium deliense</name>
    <dbReference type="NCBI Taxonomy" id="299467"/>
    <lineage>
        <taxon>Eukaryota</taxon>
        <taxon>Metazoa</taxon>
        <taxon>Ecdysozoa</taxon>
        <taxon>Arthropoda</taxon>
        <taxon>Chelicerata</taxon>
        <taxon>Arachnida</taxon>
        <taxon>Acari</taxon>
        <taxon>Acariformes</taxon>
        <taxon>Trombidiformes</taxon>
        <taxon>Prostigmata</taxon>
        <taxon>Anystina</taxon>
        <taxon>Parasitengona</taxon>
        <taxon>Trombiculoidea</taxon>
        <taxon>Trombiculidae</taxon>
        <taxon>Leptotrombidium</taxon>
    </lineage>
</organism>
<reference evidence="9 10" key="1">
    <citation type="journal article" date="2018" name="Gigascience">
        <title>Genomes of trombidid mites reveal novel predicted allergens and laterally-transferred genes associated with secondary metabolism.</title>
        <authorList>
            <person name="Dong X."/>
            <person name="Chaisiri K."/>
            <person name="Xia D."/>
            <person name="Armstrong S.D."/>
            <person name="Fang Y."/>
            <person name="Donnelly M.J."/>
            <person name="Kadowaki T."/>
            <person name="McGarry J.W."/>
            <person name="Darby A.C."/>
            <person name="Makepeace B.L."/>
        </authorList>
    </citation>
    <scope>NUCLEOTIDE SEQUENCE [LARGE SCALE GENOMIC DNA]</scope>
    <source>
        <strain evidence="9">UoL-UT</strain>
    </source>
</reference>
<name>A0A443SE75_9ACAR</name>
<dbReference type="EMBL" id="NCKV01003354">
    <property type="protein sequence ID" value="RWS25817.1"/>
    <property type="molecule type" value="Genomic_DNA"/>
</dbReference>
<dbReference type="InterPro" id="IPR001273">
    <property type="entry name" value="ArAA_hydroxylase"/>
</dbReference>
<feature type="non-terminal residue" evidence="9">
    <location>
        <position position="1"/>
    </location>
</feature>